<evidence type="ECO:0000256" key="3">
    <source>
        <dbReference type="SAM" id="Coils"/>
    </source>
</evidence>
<feature type="region of interest" description="Disordered" evidence="4">
    <location>
        <begin position="170"/>
        <end position="208"/>
    </location>
</feature>
<dbReference type="Proteomes" id="UP000541610">
    <property type="component" value="Unassembled WGS sequence"/>
</dbReference>
<evidence type="ECO:0000313" key="6">
    <source>
        <dbReference type="Proteomes" id="UP000541610"/>
    </source>
</evidence>
<feature type="region of interest" description="Disordered" evidence="4">
    <location>
        <begin position="901"/>
        <end position="975"/>
    </location>
</feature>
<dbReference type="EMBL" id="JABANP010000027">
    <property type="protein sequence ID" value="KAF4694866.1"/>
    <property type="molecule type" value="Genomic_DNA"/>
</dbReference>
<proteinExistence type="predicted"/>
<dbReference type="GO" id="GO:0005737">
    <property type="term" value="C:cytoplasm"/>
    <property type="evidence" value="ECO:0007669"/>
    <property type="project" value="TreeGrafter"/>
</dbReference>
<organism evidence="5 6">
    <name type="scientific">Perkinsus olseni</name>
    <name type="common">Perkinsus atlanticus</name>
    <dbReference type="NCBI Taxonomy" id="32597"/>
    <lineage>
        <taxon>Eukaryota</taxon>
        <taxon>Sar</taxon>
        <taxon>Alveolata</taxon>
        <taxon>Perkinsozoa</taxon>
        <taxon>Perkinsea</taxon>
        <taxon>Perkinsida</taxon>
        <taxon>Perkinsidae</taxon>
        <taxon>Perkinsus</taxon>
    </lineage>
</organism>
<dbReference type="InterPro" id="IPR043446">
    <property type="entry name" value="Neurabin-like"/>
</dbReference>
<evidence type="ECO:0000313" key="5">
    <source>
        <dbReference type="EMBL" id="KAF4694866.1"/>
    </source>
</evidence>
<feature type="compositionally biased region" description="Basic and acidic residues" evidence="4">
    <location>
        <begin position="8"/>
        <end position="73"/>
    </location>
</feature>
<dbReference type="AlphaFoldDB" id="A0A7J6PGI2"/>
<feature type="coiled-coil region" evidence="3">
    <location>
        <begin position="644"/>
        <end position="850"/>
    </location>
</feature>
<feature type="region of interest" description="Disordered" evidence="4">
    <location>
        <begin position="1"/>
        <end position="73"/>
    </location>
</feature>
<reference evidence="5 6" key="1">
    <citation type="submission" date="2020-04" db="EMBL/GenBank/DDBJ databases">
        <title>Perkinsus olseni comparative genomics.</title>
        <authorList>
            <person name="Bogema D.R."/>
        </authorList>
    </citation>
    <scope>NUCLEOTIDE SEQUENCE [LARGE SCALE GENOMIC DNA]</scope>
    <source>
        <strain evidence="5">00978-12</strain>
    </source>
</reference>
<evidence type="ECO:0000256" key="1">
    <source>
        <dbReference type="ARBA" id="ARBA00022553"/>
    </source>
</evidence>
<gene>
    <name evidence="5" type="ORF">FOZ60_006720</name>
</gene>
<feature type="coiled-coil region" evidence="3">
    <location>
        <begin position="275"/>
        <end position="410"/>
    </location>
</feature>
<keyword evidence="2 3" id="KW-0175">Coiled coil</keyword>
<comment type="caution">
    <text evidence="5">The sequence shown here is derived from an EMBL/GenBank/DDBJ whole genome shotgun (WGS) entry which is preliminary data.</text>
</comment>
<sequence>MGLAQNLEAERSREAEEARSRLEIAENETRSWQRQHEEATQRIQQLREERKKADEEHAEKSTAASEKSEKLERDIEVLRKELRESEVRLQNESRERAALARALHAAEDRLGSSELQASQLRADLDEICRENSELKDRYMTAGERFERLMESEEEHTKELTRQLEEEVRAAREKADRYKSKLQKSQSELEQLRDSLSREQSKTREREREVDRLMRMVEDERTAKEKTLAELSREDTMPLRVHEQIVADMRHQAAQQLDDKERSFGRAMATTAHGENDRLKDDKRQLQEHITTLVDKLEKVDRQRQLLEGKVDEVTDQLERNKEMYTVEMNRGLQYQGEVSRLQRVEHRQEQQVDDLKAEVLRLRQTHSDAEKILQENSRLKGEVTSLTDTVKAVEQQRVEDGKQIQALQEDLRGEKVRSSRLGQAAATAVSRLDEQVRALRPDLLALRSDASTDLARTADWITARLRELASEFGSATYLQLTRHAVMLEDVSSRLEESQNRGAKLREEVKGLRAASEQRGEELASLRSKESAARAELAAAREHIAAMVGMMDRIMKMPDGDKMGEELADALGKSDTFRHVLSRYDGRVTRRVSALIQEAQGEADALAASCLELEYRCKKAEAEFRNQASVRSSLETMATQRSAELEGALERAKVLEGRCRDLEKSAEEAQAEFHDKLHTAVRRTKDALRAEIDELQAQMLDLRRQFEVEVARVSEEAAARAAAFKRRCEEKFSDERKRASMEIDSARREKERLEKEKNRMGDQLHAVEKELSRVLAEKQELDNETQLIRRALNAAEKRLEKDEDAIRAKDDQVAKLSESRSSEISRLRKTISEQNGELEHLKGQARKARESRDSIYRIISQTAGRHGIGRLLRHDAVHGWKSTCLDGADEFSWFAAAEPAGFGVGDEEPDGFAGPEESRRSPVTPPRRRPTAMEQPPAREPESLSHSVALSAPPESVHRCKSLNGEGRSEISRAVSVQLDRTRRTLEQLKSAERSSR</sequence>
<name>A0A7J6PGI2_PEROL</name>
<evidence type="ECO:0000256" key="2">
    <source>
        <dbReference type="ARBA" id="ARBA00023054"/>
    </source>
</evidence>
<dbReference type="GO" id="GO:0051015">
    <property type="term" value="F:actin filament binding"/>
    <property type="evidence" value="ECO:0007669"/>
    <property type="project" value="TreeGrafter"/>
</dbReference>
<dbReference type="GO" id="GO:0019722">
    <property type="term" value="P:calcium-mediated signaling"/>
    <property type="evidence" value="ECO:0007669"/>
    <property type="project" value="TreeGrafter"/>
</dbReference>
<dbReference type="PANTHER" id="PTHR16154:SF6">
    <property type="entry name" value="SPINOPHILIN, ISOFORM J"/>
    <property type="match status" value="1"/>
</dbReference>
<dbReference type="PANTHER" id="PTHR16154">
    <property type="entry name" value="NEURABIN"/>
    <property type="match status" value="1"/>
</dbReference>
<dbReference type="OrthoDB" id="446587at2759"/>
<feature type="compositionally biased region" description="Basic and acidic residues" evidence="4">
    <location>
        <begin position="189"/>
        <end position="208"/>
    </location>
</feature>
<accession>A0A7J6PGI2</accession>
<keyword evidence="1" id="KW-0597">Phosphoprotein</keyword>
<evidence type="ECO:0000256" key="4">
    <source>
        <dbReference type="SAM" id="MobiDB-lite"/>
    </source>
</evidence>
<dbReference type="GO" id="GO:0015629">
    <property type="term" value="C:actin cytoskeleton"/>
    <property type="evidence" value="ECO:0007669"/>
    <property type="project" value="TreeGrafter"/>
</dbReference>
<dbReference type="GO" id="GO:0007015">
    <property type="term" value="P:actin filament organization"/>
    <property type="evidence" value="ECO:0007669"/>
    <property type="project" value="TreeGrafter"/>
</dbReference>
<feature type="coiled-coil region" evidence="3">
    <location>
        <begin position="487"/>
        <end position="542"/>
    </location>
</feature>
<protein>
    <submittedName>
        <fullName evidence="5">Uncharacterized protein</fullName>
    </submittedName>
</protein>